<evidence type="ECO:0000313" key="1">
    <source>
        <dbReference type="EMBL" id="KKM76759.1"/>
    </source>
</evidence>
<sequence>MSLLIMKSLLKHLTRKKDKDLVYQEMTEKRKDKKPFRKTILLNVRRVK</sequence>
<name>A0A0F9K3W4_9ZZZZ</name>
<organism evidence="1">
    <name type="scientific">marine sediment metagenome</name>
    <dbReference type="NCBI Taxonomy" id="412755"/>
    <lineage>
        <taxon>unclassified sequences</taxon>
        <taxon>metagenomes</taxon>
        <taxon>ecological metagenomes</taxon>
    </lineage>
</organism>
<protein>
    <submittedName>
        <fullName evidence="1">Uncharacterized protein</fullName>
    </submittedName>
</protein>
<proteinExistence type="predicted"/>
<comment type="caution">
    <text evidence="1">The sequence shown here is derived from an EMBL/GenBank/DDBJ whole genome shotgun (WGS) entry which is preliminary data.</text>
</comment>
<dbReference type="AlphaFoldDB" id="A0A0F9K3W4"/>
<reference evidence="1" key="1">
    <citation type="journal article" date="2015" name="Nature">
        <title>Complex archaea that bridge the gap between prokaryotes and eukaryotes.</title>
        <authorList>
            <person name="Spang A."/>
            <person name="Saw J.H."/>
            <person name="Jorgensen S.L."/>
            <person name="Zaremba-Niedzwiedzka K."/>
            <person name="Martijn J."/>
            <person name="Lind A.E."/>
            <person name="van Eijk R."/>
            <person name="Schleper C."/>
            <person name="Guy L."/>
            <person name="Ettema T.J."/>
        </authorList>
    </citation>
    <scope>NUCLEOTIDE SEQUENCE</scope>
</reference>
<dbReference type="EMBL" id="LAZR01008753">
    <property type="protein sequence ID" value="KKM76759.1"/>
    <property type="molecule type" value="Genomic_DNA"/>
</dbReference>
<gene>
    <name evidence="1" type="ORF">LCGC14_1376920</name>
</gene>
<accession>A0A0F9K3W4</accession>